<sequence>MRAIAYEFAARGASVPRWCVSCLWSTATAMLYRLLANPLPQITVGISKLNGASAASKPPPRAAGRDHLHPEPRVECAVLHQPALTHADVIFVHGLYGSLKNTWRQGEWRSKYKIEPNAISLRRPNSIPGCDCKQTDQNYSINEQNKDNIEYSDKVAVNIEQDDIDCINLKDNIKKENENILNFSDKEISFTNIDEYYKIKRITDNEVFITEKFYNDDEVEVMDSYETQAKFVRDLFARENLKDDKFEDLGCRCRADAKRSEDAGCTCRTDAKPCEVGCGCICDQCYSSCWPRDWIKVDYPNARVISINYTSDPHLWRPLWIKENKRLHLHERAEQMIEQLLALGVGERPIVWVGHSKGGLFIKQIYCEAYEAYKKLNGLNNEMKQNCDEYDKDNEINHETDGSNRIIDNIDVDSNTINNSKTINENDGNKIDETVDRENRVEENRNNFVDYNNEAKFNESCQNCNVFDNSFANSVGDSDSDASDDASGDSISLVSSIDEEEQRLRARARLWSKSSGFMFYSVPHRGSPLADIKTPITARSVELLEMGQEEQRLRARARLWSKSSGFMFYSVPHRGSPLADIKTPITARSVELLEMGQDCSLVRRLHARWLAASARAAPRVRSLVETQRTLMAVLWLRIVSVDSADAGIGALCGVSLDHREICKPSSRRCILYTELKELIHAALKCRQ</sequence>
<comment type="caution">
    <text evidence="1">The sequence shown here is derived from an EMBL/GenBank/DDBJ whole genome shotgun (WGS) entry which is preliminary data.</text>
</comment>
<evidence type="ECO:0000313" key="2">
    <source>
        <dbReference type="Proteomes" id="UP001064048"/>
    </source>
</evidence>
<evidence type="ECO:0000313" key="1">
    <source>
        <dbReference type="EMBL" id="KAI8427172.1"/>
    </source>
</evidence>
<proteinExistence type="predicted"/>
<protein>
    <submittedName>
        <fullName evidence="1">Uncharacterized protein</fullName>
    </submittedName>
</protein>
<accession>A0ACC0JT59</accession>
<reference evidence="1 2" key="1">
    <citation type="journal article" date="2022" name="Genome Biol. Evol.">
        <title>The Spruce Budworm Genome: Reconstructing the Evolutionary History of Antifreeze Proteins.</title>
        <authorList>
            <person name="Beliveau C."/>
            <person name="Gagne P."/>
            <person name="Picq S."/>
            <person name="Vernygora O."/>
            <person name="Keeling C.I."/>
            <person name="Pinkney K."/>
            <person name="Doucet D."/>
            <person name="Wen F."/>
            <person name="Johnston J.S."/>
            <person name="Maaroufi H."/>
            <person name="Boyle B."/>
            <person name="Laroche J."/>
            <person name="Dewar K."/>
            <person name="Juretic N."/>
            <person name="Blackburn G."/>
            <person name="Nisole A."/>
            <person name="Brunet B."/>
            <person name="Brandao M."/>
            <person name="Lumley L."/>
            <person name="Duan J."/>
            <person name="Quan G."/>
            <person name="Lucarotti C.J."/>
            <person name="Roe A.D."/>
            <person name="Sperling F.A.H."/>
            <person name="Levesque R.C."/>
            <person name="Cusson M."/>
        </authorList>
    </citation>
    <scope>NUCLEOTIDE SEQUENCE [LARGE SCALE GENOMIC DNA]</scope>
    <source>
        <strain evidence="1">Glfc:IPQL:Cfum</strain>
    </source>
</reference>
<dbReference type="EMBL" id="CM046126">
    <property type="protein sequence ID" value="KAI8427172.1"/>
    <property type="molecule type" value="Genomic_DNA"/>
</dbReference>
<keyword evidence="2" id="KW-1185">Reference proteome</keyword>
<dbReference type="Proteomes" id="UP001064048">
    <property type="component" value="Chromosome 26"/>
</dbReference>
<organism evidence="1 2">
    <name type="scientific">Choristoneura fumiferana</name>
    <name type="common">Spruce budworm moth</name>
    <name type="synonym">Archips fumiferana</name>
    <dbReference type="NCBI Taxonomy" id="7141"/>
    <lineage>
        <taxon>Eukaryota</taxon>
        <taxon>Metazoa</taxon>
        <taxon>Ecdysozoa</taxon>
        <taxon>Arthropoda</taxon>
        <taxon>Hexapoda</taxon>
        <taxon>Insecta</taxon>
        <taxon>Pterygota</taxon>
        <taxon>Neoptera</taxon>
        <taxon>Endopterygota</taxon>
        <taxon>Lepidoptera</taxon>
        <taxon>Glossata</taxon>
        <taxon>Ditrysia</taxon>
        <taxon>Tortricoidea</taxon>
        <taxon>Tortricidae</taxon>
        <taxon>Tortricinae</taxon>
        <taxon>Choristoneura</taxon>
    </lineage>
</organism>
<gene>
    <name evidence="1" type="ORF">MSG28_014784</name>
</gene>
<name>A0ACC0JT59_CHOFU</name>